<name>A0ABN1AL38_9SPHN</name>
<evidence type="ECO:0000313" key="11">
    <source>
        <dbReference type="Proteomes" id="UP001500713"/>
    </source>
</evidence>
<evidence type="ECO:0000256" key="2">
    <source>
        <dbReference type="ARBA" id="ARBA00022448"/>
    </source>
</evidence>
<evidence type="ECO:0000256" key="7">
    <source>
        <dbReference type="ARBA" id="ARBA00038032"/>
    </source>
</evidence>
<dbReference type="InterPro" id="IPR000390">
    <property type="entry name" value="Small_drug/metabolite_transptr"/>
</dbReference>
<feature type="transmembrane region" description="Helical" evidence="9">
    <location>
        <begin position="29"/>
        <end position="50"/>
    </location>
</feature>
<evidence type="ECO:0000256" key="3">
    <source>
        <dbReference type="ARBA" id="ARBA00022475"/>
    </source>
</evidence>
<dbReference type="InterPro" id="IPR037185">
    <property type="entry name" value="EmrE-like"/>
</dbReference>
<proteinExistence type="inferred from homology"/>
<keyword evidence="11" id="KW-1185">Reference proteome</keyword>
<comment type="caution">
    <text evidence="10">The sequence shown here is derived from an EMBL/GenBank/DDBJ whole genome shotgun (WGS) entry which is preliminary data.</text>
</comment>
<organism evidence="10 11">
    <name type="scientific">Parasphingorhabdus litoris</name>
    <dbReference type="NCBI Taxonomy" id="394733"/>
    <lineage>
        <taxon>Bacteria</taxon>
        <taxon>Pseudomonadati</taxon>
        <taxon>Pseudomonadota</taxon>
        <taxon>Alphaproteobacteria</taxon>
        <taxon>Sphingomonadales</taxon>
        <taxon>Sphingomonadaceae</taxon>
        <taxon>Parasphingorhabdus</taxon>
    </lineage>
</organism>
<evidence type="ECO:0000256" key="5">
    <source>
        <dbReference type="ARBA" id="ARBA00022989"/>
    </source>
</evidence>
<comment type="similarity">
    <text evidence="7 8">Belongs to the drug/metabolite transporter (DMT) superfamily. Small multidrug resistance (SMR) (TC 2.A.7.1) family.</text>
</comment>
<evidence type="ECO:0000256" key="9">
    <source>
        <dbReference type="SAM" id="Phobius"/>
    </source>
</evidence>
<dbReference type="PANTHER" id="PTHR30561">
    <property type="entry name" value="SMR FAMILY PROTON-DEPENDENT DRUG EFFLUX TRANSPORTER SUGE"/>
    <property type="match status" value="1"/>
</dbReference>
<reference evidence="10 11" key="1">
    <citation type="journal article" date="2019" name="Int. J. Syst. Evol. Microbiol.">
        <title>The Global Catalogue of Microorganisms (GCM) 10K type strain sequencing project: providing services to taxonomists for standard genome sequencing and annotation.</title>
        <authorList>
            <consortium name="The Broad Institute Genomics Platform"/>
            <consortium name="The Broad Institute Genome Sequencing Center for Infectious Disease"/>
            <person name="Wu L."/>
            <person name="Ma J."/>
        </authorList>
    </citation>
    <scope>NUCLEOTIDE SEQUENCE [LARGE SCALE GENOMIC DNA]</scope>
    <source>
        <strain evidence="10 11">JCM 14162</strain>
    </source>
</reference>
<feature type="transmembrane region" description="Helical" evidence="9">
    <location>
        <begin position="57"/>
        <end position="78"/>
    </location>
</feature>
<keyword evidence="3" id="KW-1003">Cell membrane</keyword>
<feature type="transmembrane region" description="Helical" evidence="9">
    <location>
        <begin position="84"/>
        <end position="103"/>
    </location>
</feature>
<evidence type="ECO:0000313" key="10">
    <source>
        <dbReference type="EMBL" id="GAA0479160.1"/>
    </source>
</evidence>
<gene>
    <name evidence="10" type="ORF">GCM10009096_21470</name>
</gene>
<dbReference type="PANTHER" id="PTHR30561:SF1">
    <property type="entry name" value="MULTIDRUG TRANSPORTER EMRE"/>
    <property type="match status" value="1"/>
</dbReference>
<dbReference type="SUPFAM" id="SSF103481">
    <property type="entry name" value="Multidrug resistance efflux transporter EmrE"/>
    <property type="match status" value="1"/>
</dbReference>
<dbReference type="Pfam" id="PF00893">
    <property type="entry name" value="Multi_Drug_Res"/>
    <property type="match status" value="1"/>
</dbReference>
<evidence type="ECO:0000256" key="8">
    <source>
        <dbReference type="RuleBase" id="RU003942"/>
    </source>
</evidence>
<protein>
    <submittedName>
        <fullName evidence="10">SMR family transporter</fullName>
    </submittedName>
</protein>
<keyword evidence="2" id="KW-0813">Transport</keyword>
<keyword evidence="5 9" id="KW-1133">Transmembrane helix</keyword>
<dbReference type="InterPro" id="IPR045324">
    <property type="entry name" value="Small_multidrug_res"/>
</dbReference>
<comment type="subcellular location">
    <subcellularLocation>
        <location evidence="1 8">Cell membrane</location>
        <topology evidence="1 8">Multi-pass membrane protein</topology>
    </subcellularLocation>
</comment>
<evidence type="ECO:0000256" key="6">
    <source>
        <dbReference type="ARBA" id="ARBA00023136"/>
    </source>
</evidence>
<sequence>MHWIYLGIAIAAEVAGSAALKESAGFTKLGFAAFSVASFAVALFFLSLALRVVPLGIAYAMWAGIGIVLISLLGVVVFRQTLDFAAIAGIGLIITGVIVINTLSNATTH</sequence>
<keyword evidence="4 8" id="KW-0812">Transmembrane</keyword>
<dbReference type="Gene3D" id="1.10.3730.20">
    <property type="match status" value="1"/>
</dbReference>
<evidence type="ECO:0000256" key="1">
    <source>
        <dbReference type="ARBA" id="ARBA00004651"/>
    </source>
</evidence>
<dbReference type="RefSeq" id="WP_229954536.1">
    <property type="nucleotide sequence ID" value="NZ_BAAAEM010000002.1"/>
</dbReference>
<dbReference type="EMBL" id="BAAAEM010000002">
    <property type="protein sequence ID" value="GAA0479160.1"/>
    <property type="molecule type" value="Genomic_DNA"/>
</dbReference>
<dbReference type="Proteomes" id="UP001500713">
    <property type="component" value="Unassembled WGS sequence"/>
</dbReference>
<keyword evidence="6 9" id="KW-0472">Membrane</keyword>
<evidence type="ECO:0000256" key="4">
    <source>
        <dbReference type="ARBA" id="ARBA00022692"/>
    </source>
</evidence>
<accession>A0ABN1AL38</accession>